<comment type="caution">
    <text evidence="3">The sequence shown here is derived from an EMBL/GenBank/DDBJ whole genome shotgun (WGS) entry which is preliminary data.</text>
</comment>
<dbReference type="Proteomes" id="UP000283255">
    <property type="component" value="Unassembled WGS sequence"/>
</dbReference>
<feature type="signal peptide" evidence="2">
    <location>
        <begin position="1"/>
        <end position="25"/>
    </location>
</feature>
<sequence length="281" mass="31831">MATFKQGLFTPAVLTLALAAPHAVAGEHEHRAHGAHEHGAANIDLILAATEIAIQWRTPAANLLGFEHKPKTDEQHKAVKQANATLADFNNVLALPASAECKLLKYDVAGLAFETAGHDKHDDHHDDHDKEHGHDKHDDHHDDHDKEHGHDKHDDHHDDHDKEHGHDKHDDHHDDHDKEHGHDKHDDHHDDHDKEHGHDKHDDHDKEHGHDDHAHDDHDESSHSDVVINYQLQCSKPTEIKAITFTLFKHFSGTEKVMLQGIVNDQQLMQTLTPSNDKLAW</sequence>
<reference evidence="3 4" key="2">
    <citation type="submission" date="2019-01" db="EMBL/GenBank/DDBJ databases">
        <title>Motilimonas pumilus sp. nov., isolated from the gut of sea cucumber (Apostichopus japonicus).</title>
        <authorList>
            <person name="Wang F.-Q."/>
            <person name="Ren L.-H."/>
            <person name="Lin Y.-W."/>
            <person name="Sun G.-H."/>
            <person name="Du Z.-J."/>
            <person name="Zhao J.-X."/>
            <person name="Liu X.-J."/>
            <person name="Liu L.-J."/>
        </authorList>
    </citation>
    <scope>NUCLEOTIDE SEQUENCE [LARGE SCALE GENOMIC DNA]</scope>
    <source>
        <strain evidence="3 4">PLHSC7-2</strain>
    </source>
</reference>
<feature type="compositionally biased region" description="Basic and acidic residues" evidence="1">
    <location>
        <begin position="119"/>
        <end position="223"/>
    </location>
</feature>
<dbReference type="AlphaFoldDB" id="A0A418YC72"/>
<gene>
    <name evidence="3" type="ORF">D1Z90_14840</name>
</gene>
<keyword evidence="2" id="KW-0732">Signal</keyword>
<evidence type="ECO:0000313" key="4">
    <source>
        <dbReference type="Proteomes" id="UP000283255"/>
    </source>
</evidence>
<dbReference type="OrthoDB" id="7346546at2"/>
<feature type="region of interest" description="Disordered" evidence="1">
    <location>
        <begin position="119"/>
        <end position="224"/>
    </location>
</feature>
<name>A0A418YC72_9GAMM</name>
<reference evidence="3 4" key="1">
    <citation type="submission" date="2018-09" db="EMBL/GenBank/DDBJ databases">
        <authorList>
            <person name="Wang F."/>
        </authorList>
    </citation>
    <scope>NUCLEOTIDE SEQUENCE [LARGE SCALE GENOMIC DNA]</scope>
    <source>
        <strain evidence="3 4">PLHSC7-2</strain>
    </source>
</reference>
<organism evidence="3 4">
    <name type="scientific">Motilimonas pumila</name>
    <dbReference type="NCBI Taxonomy" id="2303987"/>
    <lineage>
        <taxon>Bacteria</taxon>
        <taxon>Pseudomonadati</taxon>
        <taxon>Pseudomonadota</taxon>
        <taxon>Gammaproteobacteria</taxon>
        <taxon>Alteromonadales</taxon>
        <taxon>Alteromonadales genera incertae sedis</taxon>
        <taxon>Motilimonas</taxon>
    </lineage>
</organism>
<evidence type="ECO:0000256" key="1">
    <source>
        <dbReference type="SAM" id="MobiDB-lite"/>
    </source>
</evidence>
<protein>
    <submittedName>
        <fullName evidence="3">DUF2796 domain-containing protein</fullName>
    </submittedName>
</protein>
<accession>A0A418YC72</accession>
<dbReference type="EMBL" id="QZCH01000021">
    <property type="protein sequence ID" value="RJG42059.1"/>
    <property type="molecule type" value="Genomic_DNA"/>
</dbReference>
<dbReference type="Pfam" id="PF10986">
    <property type="entry name" value="ZrgA"/>
    <property type="match status" value="1"/>
</dbReference>
<keyword evidence="4" id="KW-1185">Reference proteome</keyword>
<feature type="chain" id="PRO_5019090756" evidence="2">
    <location>
        <begin position="26"/>
        <end position="281"/>
    </location>
</feature>
<evidence type="ECO:0000313" key="3">
    <source>
        <dbReference type="EMBL" id="RJG42059.1"/>
    </source>
</evidence>
<evidence type="ECO:0000256" key="2">
    <source>
        <dbReference type="SAM" id="SignalP"/>
    </source>
</evidence>
<dbReference type="RefSeq" id="WP_119911567.1">
    <property type="nucleotide sequence ID" value="NZ_QZCH01000021.1"/>
</dbReference>
<dbReference type="InterPro" id="IPR021253">
    <property type="entry name" value="ZrgA-like"/>
</dbReference>
<proteinExistence type="predicted"/>